<proteinExistence type="predicted"/>
<evidence type="ECO:0000256" key="1">
    <source>
        <dbReference type="SAM" id="Coils"/>
    </source>
</evidence>
<keyword evidence="1" id="KW-0175">Coiled coil</keyword>
<comment type="caution">
    <text evidence="2">The sequence shown here is derived from an EMBL/GenBank/DDBJ whole genome shotgun (WGS) entry which is preliminary data.</text>
</comment>
<organism evidence="2 3">
    <name type="scientific">Mytilus galloprovincialis</name>
    <name type="common">Mediterranean mussel</name>
    <dbReference type="NCBI Taxonomy" id="29158"/>
    <lineage>
        <taxon>Eukaryota</taxon>
        <taxon>Metazoa</taxon>
        <taxon>Spiralia</taxon>
        <taxon>Lophotrochozoa</taxon>
        <taxon>Mollusca</taxon>
        <taxon>Bivalvia</taxon>
        <taxon>Autobranchia</taxon>
        <taxon>Pteriomorphia</taxon>
        <taxon>Mytilida</taxon>
        <taxon>Mytiloidea</taxon>
        <taxon>Mytilidae</taxon>
        <taxon>Mytilinae</taxon>
        <taxon>Mytilus</taxon>
    </lineage>
</organism>
<evidence type="ECO:0000313" key="3">
    <source>
        <dbReference type="Proteomes" id="UP000596742"/>
    </source>
</evidence>
<reference evidence="2" key="1">
    <citation type="submission" date="2018-11" db="EMBL/GenBank/DDBJ databases">
        <authorList>
            <person name="Alioto T."/>
            <person name="Alioto T."/>
        </authorList>
    </citation>
    <scope>NUCLEOTIDE SEQUENCE</scope>
</reference>
<dbReference type="Proteomes" id="UP000596742">
    <property type="component" value="Unassembled WGS sequence"/>
</dbReference>
<keyword evidence="3" id="KW-1185">Reference proteome</keyword>
<dbReference type="EMBL" id="UYJE01003625">
    <property type="protein sequence ID" value="VDI20928.1"/>
    <property type="molecule type" value="Genomic_DNA"/>
</dbReference>
<feature type="coiled-coil region" evidence="1">
    <location>
        <begin position="18"/>
        <end position="92"/>
    </location>
</feature>
<name>A0A8B6DK73_MYTGA</name>
<accession>A0A8B6DK73</accession>
<gene>
    <name evidence="2" type="ORF">MGAL_10B024811</name>
</gene>
<evidence type="ECO:0000313" key="2">
    <source>
        <dbReference type="EMBL" id="VDI20928.1"/>
    </source>
</evidence>
<dbReference type="AlphaFoldDB" id="A0A8B6DK73"/>
<protein>
    <submittedName>
        <fullName evidence="2">Uncharacterized protein</fullName>
    </submittedName>
</protein>
<sequence>MDLLRNIHRIKIDRKANLESIEERKELHLVEIQQTRKQITKRLNKLEKEIIQDLEKKECQCKKNIQTILSSVKETENLITEYQTNLQSIKQHASDLQTFLVMRDIEIKVLENEQYLQSLVETGKFEPVD</sequence>